<proteinExistence type="predicted"/>
<dbReference type="RefSeq" id="WP_272136825.1">
    <property type="nucleotide sequence ID" value="NZ_JAQLOI010000001.1"/>
</dbReference>
<protein>
    <submittedName>
        <fullName evidence="1">Translesion DNA synthesis-associated protein ImuA</fullName>
    </submittedName>
</protein>
<dbReference type="PIRSF" id="PIRSF037290">
    <property type="entry name" value="UCP037290"/>
    <property type="match status" value="1"/>
</dbReference>
<dbReference type="Proteomes" id="UP001210678">
    <property type="component" value="Unassembled WGS sequence"/>
</dbReference>
<dbReference type="NCBIfam" id="NF033429">
    <property type="entry name" value="ImuA_translesion"/>
    <property type="match status" value="1"/>
</dbReference>
<dbReference type="InterPro" id="IPR027417">
    <property type="entry name" value="P-loop_NTPase"/>
</dbReference>
<dbReference type="SUPFAM" id="SSF52540">
    <property type="entry name" value="P-loop containing nucleoside triphosphate hydrolases"/>
    <property type="match status" value="1"/>
</dbReference>
<dbReference type="InterPro" id="IPR047610">
    <property type="entry name" value="ImuA_translesion"/>
</dbReference>
<accession>A0ABT4YS54</accession>
<dbReference type="EMBL" id="JAQLOI010000001">
    <property type="protein sequence ID" value="MDB1124391.1"/>
    <property type="molecule type" value="Genomic_DNA"/>
</dbReference>
<dbReference type="InterPro" id="IPR017166">
    <property type="entry name" value="UCP037290"/>
</dbReference>
<gene>
    <name evidence="1" type="primary">imuA</name>
    <name evidence="1" type="ORF">PGX00_12290</name>
</gene>
<keyword evidence="2" id="KW-1185">Reference proteome</keyword>
<organism evidence="1 2">
    <name type="scientific">Vibrio algarum</name>
    <dbReference type="NCBI Taxonomy" id="3020714"/>
    <lineage>
        <taxon>Bacteria</taxon>
        <taxon>Pseudomonadati</taxon>
        <taxon>Pseudomonadota</taxon>
        <taxon>Gammaproteobacteria</taxon>
        <taxon>Vibrionales</taxon>
        <taxon>Vibrionaceae</taxon>
        <taxon>Vibrio</taxon>
    </lineage>
</organism>
<dbReference type="Gene3D" id="3.40.50.300">
    <property type="entry name" value="P-loop containing nucleotide triphosphate hydrolases"/>
    <property type="match status" value="1"/>
</dbReference>
<reference evidence="1 2" key="1">
    <citation type="submission" date="2023-01" db="EMBL/GenBank/DDBJ databases">
        <title>Vibrio sp. KJ40-1 sp.nov, isolated from marine algae.</title>
        <authorList>
            <person name="Butt M."/>
            <person name="Kim J.M.J."/>
            <person name="Jeon C.O.C."/>
        </authorList>
    </citation>
    <scope>NUCLEOTIDE SEQUENCE [LARGE SCALE GENOMIC DNA]</scope>
    <source>
        <strain evidence="1 2">KJ40-1</strain>
    </source>
</reference>
<name>A0ABT4YS54_9VIBR</name>
<evidence type="ECO:0000313" key="2">
    <source>
        <dbReference type="Proteomes" id="UP001210678"/>
    </source>
</evidence>
<sequence>MQTVIDLLHSKHLIWQGSKPQHSVETLSTGYKELDTQLDGGLPCHGVVEISSDLGIGELRLLTPYIKTNSKQRLSVFINSPGHLCSEYLTQQDIDIHRVIMIFPKTEKEALWSAEQCLKSGCCGSVTLWHPSLEVHQARRLQVASETGQCLMFLFKTEQKHQVSLPISLSIQLQPEENGIKVALHKRKGGWLKSSFSVDMGHRWPYLVQKQRSTFTTNDFNHQDPINNHDNVAHFPPLKQG</sequence>
<evidence type="ECO:0000313" key="1">
    <source>
        <dbReference type="EMBL" id="MDB1124391.1"/>
    </source>
</evidence>
<comment type="caution">
    <text evidence="1">The sequence shown here is derived from an EMBL/GenBank/DDBJ whole genome shotgun (WGS) entry which is preliminary data.</text>
</comment>